<proteinExistence type="predicted"/>
<evidence type="ECO:0000313" key="2">
    <source>
        <dbReference type="EMBL" id="KZV15935.1"/>
    </source>
</evidence>
<accession>A0A2Z7AAF9</accession>
<sequence length="702" mass="79374">MASSLFVNTLQVDFASVLTIEHTGMVRMFKSLEDTGLRGFLEGTTYVFENVVTEFFANAKVIAGTICSRKLVIMEDMYSATFKLPTEGMTSLGGIPKETIAEMRRRFSATDMPFKTSSKKREMLFEYRLLHDIVAKSLCAKVGSFDTVTCEKFEFMVAIDAGLSVNWERILFQRLFSMVHNPKKQSQGYTVPIIIVMETLVKADLGASIKLHSQKVLMSKSVQSYIKKNQHIIPEGETSKYTEDTASKTEVSRSHLEEPVVPESLAIVNEKGVKTSKKRKQMGGGQKKQTKRVTKPATQTVERQSVEYRRLLAPTNFDSEEVSEPDSCPLVTRRCWRKQVSESLDSESTISLPLKDFGEFDDEHLATGSKEPEKADHEQDAQMGIDFQTENQGCETQLGFMNPADKVSNDIRNELASVEEHCQLLITTAWDNVSTRMTIFEEWLHFRKEVRIKDISSFEPFVTIEEQFLEWGETEEVSDLFERRSLIMYKVLELELEKLYHEHLANFKLDVPFVNHDFLCTRRLHKELRMIAVVHRDHRVMEGLSLANHEQGAALSRSHQTNQQAAEDMAMTSHEHQAQDNESPVQTYRHQSEGNEHQDQDEHGSISGPSQLGGRHSNPVVTTPTIALDLSGATQQSASPNVAPNQIPPGFTHTAGHFLEAEIQKLTLAAERSHRLNSKSSNSSSFAFPLPAQLRRLKRVAN</sequence>
<dbReference type="OrthoDB" id="1933455at2759"/>
<dbReference type="AlphaFoldDB" id="A0A2Z7AAF9"/>
<keyword evidence="3" id="KW-1185">Reference proteome</keyword>
<feature type="region of interest" description="Disordered" evidence="1">
    <location>
        <begin position="551"/>
        <end position="622"/>
    </location>
</feature>
<dbReference type="EMBL" id="KV019595">
    <property type="protein sequence ID" value="KZV15935.1"/>
    <property type="molecule type" value="Genomic_DNA"/>
</dbReference>
<evidence type="ECO:0000313" key="3">
    <source>
        <dbReference type="Proteomes" id="UP000250235"/>
    </source>
</evidence>
<organism evidence="2 3">
    <name type="scientific">Dorcoceras hygrometricum</name>
    <dbReference type="NCBI Taxonomy" id="472368"/>
    <lineage>
        <taxon>Eukaryota</taxon>
        <taxon>Viridiplantae</taxon>
        <taxon>Streptophyta</taxon>
        <taxon>Embryophyta</taxon>
        <taxon>Tracheophyta</taxon>
        <taxon>Spermatophyta</taxon>
        <taxon>Magnoliopsida</taxon>
        <taxon>eudicotyledons</taxon>
        <taxon>Gunneridae</taxon>
        <taxon>Pentapetalae</taxon>
        <taxon>asterids</taxon>
        <taxon>lamiids</taxon>
        <taxon>Lamiales</taxon>
        <taxon>Gesneriaceae</taxon>
        <taxon>Didymocarpoideae</taxon>
        <taxon>Trichosporeae</taxon>
        <taxon>Loxocarpinae</taxon>
        <taxon>Dorcoceras</taxon>
    </lineage>
</organism>
<feature type="compositionally biased region" description="Polar residues" evidence="1">
    <location>
        <begin position="580"/>
        <end position="589"/>
    </location>
</feature>
<feature type="region of interest" description="Disordered" evidence="1">
    <location>
        <begin position="272"/>
        <end position="299"/>
    </location>
</feature>
<feature type="region of interest" description="Disordered" evidence="1">
    <location>
        <begin position="236"/>
        <end position="255"/>
    </location>
</feature>
<dbReference type="Proteomes" id="UP000250235">
    <property type="component" value="Unassembled WGS sequence"/>
</dbReference>
<name>A0A2Z7AAF9_9LAMI</name>
<feature type="compositionally biased region" description="Basic and acidic residues" evidence="1">
    <location>
        <begin position="590"/>
        <end position="604"/>
    </location>
</feature>
<evidence type="ECO:0000256" key="1">
    <source>
        <dbReference type="SAM" id="MobiDB-lite"/>
    </source>
</evidence>
<feature type="compositionally biased region" description="Basic and acidic residues" evidence="1">
    <location>
        <begin position="237"/>
        <end position="255"/>
    </location>
</feature>
<gene>
    <name evidence="2" type="ORF">F511_08726</name>
</gene>
<protein>
    <submittedName>
        <fullName evidence="2">Uncharacterized protein</fullName>
    </submittedName>
</protein>
<reference evidence="2 3" key="1">
    <citation type="journal article" date="2015" name="Proc. Natl. Acad. Sci. U.S.A.">
        <title>The resurrection genome of Boea hygrometrica: A blueprint for survival of dehydration.</title>
        <authorList>
            <person name="Xiao L."/>
            <person name="Yang G."/>
            <person name="Zhang L."/>
            <person name="Yang X."/>
            <person name="Zhao S."/>
            <person name="Ji Z."/>
            <person name="Zhou Q."/>
            <person name="Hu M."/>
            <person name="Wang Y."/>
            <person name="Chen M."/>
            <person name="Xu Y."/>
            <person name="Jin H."/>
            <person name="Xiao X."/>
            <person name="Hu G."/>
            <person name="Bao F."/>
            <person name="Hu Y."/>
            <person name="Wan P."/>
            <person name="Li L."/>
            <person name="Deng X."/>
            <person name="Kuang T."/>
            <person name="Xiang C."/>
            <person name="Zhu J.K."/>
            <person name="Oliver M.J."/>
            <person name="He Y."/>
        </authorList>
    </citation>
    <scope>NUCLEOTIDE SEQUENCE [LARGE SCALE GENOMIC DNA]</scope>
    <source>
        <strain evidence="3">cv. XS01</strain>
    </source>
</reference>